<dbReference type="GO" id="GO:0005524">
    <property type="term" value="F:ATP binding"/>
    <property type="evidence" value="ECO:0007669"/>
    <property type="project" value="UniProtKB-KW"/>
</dbReference>
<feature type="domain" description="ABC transporter" evidence="8">
    <location>
        <begin position="9"/>
        <end position="246"/>
    </location>
</feature>
<sequence length="415" mass="45474">MTATSGARIHLENLTKIYPGSTGPAVDNVNLEVRAGETVIFVGPSGCGKSTTLKMINRLIEPTSGRIRIGDEDVTDMDPVRLRRKIGYAIQASGLFPHMTVAQNIALVPKMIGWSRARVGSRVEEMLDLVGLDPGEFHGRYPRQLSGGQQQRVGVARALAADPPVLLMDEPFGAVDPITRDHLQDELIRLQHELHKTICFVTHDFDEAIKLGDRIAVLRERSHIAQFDTPEAILTNPTDDFVSGFVGAGAALKRLNLTRVRDVGVVDFPTAGVDDPLQDIFDTLRSGATNELLLLDRNRRPYKWLRRGDLSRAKGSLARAGTLVTDTVTRDATLRDALEAVLTDNAGRVAVTGRRGEYTGVVDVETLMNNVHELLEADRLEALAHQHDLQEQRERETRLAQEGLDTGEGGPGGRA</sequence>
<dbReference type="Proteomes" id="UP000037982">
    <property type="component" value="Unassembled WGS sequence"/>
</dbReference>
<dbReference type="Pfam" id="PF00005">
    <property type="entry name" value="ABC_tran"/>
    <property type="match status" value="1"/>
</dbReference>
<evidence type="ECO:0000256" key="5">
    <source>
        <dbReference type="ARBA" id="ARBA00022840"/>
    </source>
</evidence>
<evidence type="ECO:0000256" key="7">
    <source>
        <dbReference type="SAM" id="MobiDB-lite"/>
    </source>
</evidence>
<dbReference type="InterPro" id="IPR046342">
    <property type="entry name" value="CBS_dom_sf"/>
</dbReference>
<dbReference type="GO" id="GO:0015418">
    <property type="term" value="F:ABC-type quaternary ammonium compound transporting activity"/>
    <property type="evidence" value="ECO:0007669"/>
    <property type="project" value="UniProtKB-EC"/>
</dbReference>
<dbReference type="GO" id="GO:0016887">
    <property type="term" value="F:ATP hydrolysis activity"/>
    <property type="evidence" value="ECO:0007669"/>
    <property type="project" value="InterPro"/>
</dbReference>
<protein>
    <recommendedName>
        <fullName evidence="6">ABC-type quaternary amine transporter</fullName>
        <ecNumber evidence="6">7.6.2.9</ecNumber>
    </recommendedName>
</protein>
<dbReference type="GO" id="GO:0016020">
    <property type="term" value="C:membrane"/>
    <property type="evidence" value="ECO:0007669"/>
    <property type="project" value="InterPro"/>
</dbReference>
<gene>
    <name evidence="9" type="ORF">ADL29_09445</name>
</gene>
<organism evidence="9 10">
    <name type="scientific">Streptomyces chattanoogensis</name>
    <dbReference type="NCBI Taxonomy" id="66876"/>
    <lineage>
        <taxon>Bacteria</taxon>
        <taxon>Bacillati</taxon>
        <taxon>Actinomycetota</taxon>
        <taxon>Actinomycetes</taxon>
        <taxon>Kitasatosporales</taxon>
        <taxon>Streptomycetaceae</taxon>
        <taxon>Streptomyces</taxon>
    </lineage>
</organism>
<evidence type="ECO:0000256" key="3">
    <source>
        <dbReference type="ARBA" id="ARBA00022737"/>
    </source>
</evidence>
<dbReference type="PATRIC" id="fig|66876.3.peg.2054"/>
<feature type="region of interest" description="Disordered" evidence="7">
    <location>
        <begin position="388"/>
        <end position="415"/>
    </location>
</feature>
<dbReference type="Gene3D" id="3.40.50.300">
    <property type="entry name" value="P-loop containing nucleotide triphosphate hydrolases"/>
    <property type="match status" value="1"/>
</dbReference>
<dbReference type="InterPro" id="IPR003439">
    <property type="entry name" value="ABC_transporter-like_ATP-bd"/>
</dbReference>
<dbReference type="InterPro" id="IPR000644">
    <property type="entry name" value="CBS_dom"/>
</dbReference>
<keyword evidence="10" id="KW-1185">Reference proteome</keyword>
<name>A0A0N0XXQ1_9ACTN</name>
<dbReference type="InterPro" id="IPR005892">
    <property type="entry name" value="Gly-betaine_transp_ATP-bd"/>
</dbReference>
<dbReference type="FunFam" id="3.40.50.300:FF:000425">
    <property type="entry name" value="Probable ABC transporter, ATP-binding subunit"/>
    <property type="match status" value="1"/>
</dbReference>
<feature type="compositionally biased region" description="Basic and acidic residues" evidence="7">
    <location>
        <begin position="388"/>
        <end position="399"/>
    </location>
</feature>
<evidence type="ECO:0000256" key="1">
    <source>
        <dbReference type="ARBA" id="ARBA00005417"/>
    </source>
</evidence>
<evidence type="ECO:0000256" key="4">
    <source>
        <dbReference type="ARBA" id="ARBA00022741"/>
    </source>
</evidence>
<evidence type="ECO:0000256" key="6">
    <source>
        <dbReference type="ARBA" id="ARBA00066388"/>
    </source>
</evidence>
<evidence type="ECO:0000313" key="9">
    <source>
        <dbReference type="EMBL" id="KPC64845.1"/>
    </source>
</evidence>
<dbReference type="RefSeq" id="WP_053923229.1">
    <property type="nucleotide sequence ID" value="NZ_LGKG01000068.1"/>
</dbReference>
<dbReference type="InterPro" id="IPR017871">
    <property type="entry name" value="ABC_transporter-like_CS"/>
</dbReference>
<dbReference type="InterPro" id="IPR003593">
    <property type="entry name" value="AAA+_ATPase"/>
</dbReference>
<feature type="compositionally biased region" description="Gly residues" evidence="7">
    <location>
        <begin position="406"/>
        <end position="415"/>
    </location>
</feature>
<evidence type="ECO:0000259" key="8">
    <source>
        <dbReference type="PROSITE" id="PS50893"/>
    </source>
</evidence>
<evidence type="ECO:0000313" key="10">
    <source>
        <dbReference type="Proteomes" id="UP000037982"/>
    </source>
</evidence>
<dbReference type="SUPFAM" id="SSF54631">
    <property type="entry name" value="CBS-domain pair"/>
    <property type="match status" value="1"/>
</dbReference>
<dbReference type="NCBIfam" id="TIGR01186">
    <property type="entry name" value="proV"/>
    <property type="match status" value="1"/>
</dbReference>
<comment type="caution">
    <text evidence="9">The sequence shown here is derived from an EMBL/GenBank/DDBJ whole genome shotgun (WGS) entry which is preliminary data.</text>
</comment>
<dbReference type="SMART" id="SM00382">
    <property type="entry name" value="AAA"/>
    <property type="match status" value="1"/>
</dbReference>
<reference evidence="10" key="1">
    <citation type="submission" date="2015-07" db="EMBL/GenBank/DDBJ databases">
        <authorList>
            <person name="Ju K.-S."/>
            <person name="Doroghazi J.R."/>
            <person name="Metcalf W.W."/>
        </authorList>
    </citation>
    <scope>NUCLEOTIDE SEQUENCE [LARGE SCALE GENOMIC DNA]</scope>
    <source>
        <strain evidence="10">NRRL ISP-5002</strain>
    </source>
</reference>
<comment type="similarity">
    <text evidence="1">Belongs to the ABC transporter superfamily.</text>
</comment>
<dbReference type="Pfam" id="PF00571">
    <property type="entry name" value="CBS"/>
    <property type="match status" value="1"/>
</dbReference>
<evidence type="ECO:0000256" key="2">
    <source>
        <dbReference type="ARBA" id="ARBA00022448"/>
    </source>
</evidence>
<keyword evidence="4" id="KW-0547">Nucleotide-binding</keyword>
<dbReference type="AlphaFoldDB" id="A0A0N0XXQ1"/>
<keyword evidence="2" id="KW-0813">Transport</keyword>
<dbReference type="PROSITE" id="PS50893">
    <property type="entry name" value="ABC_TRANSPORTER_2"/>
    <property type="match status" value="1"/>
</dbReference>
<accession>A0A0N0XXQ1</accession>
<proteinExistence type="inferred from homology"/>
<dbReference type="PROSITE" id="PS00211">
    <property type="entry name" value="ABC_TRANSPORTER_1"/>
    <property type="match status" value="1"/>
</dbReference>
<dbReference type="GO" id="GO:0031460">
    <property type="term" value="P:glycine betaine transport"/>
    <property type="evidence" value="ECO:0007669"/>
    <property type="project" value="InterPro"/>
</dbReference>
<keyword evidence="3" id="KW-0677">Repeat</keyword>
<dbReference type="PANTHER" id="PTHR43117:SF4">
    <property type="entry name" value="OSMOPROTECTANT IMPORT ATP-BINDING PROTEIN OSMV"/>
    <property type="match status" value="1"/>
</dbReference>
<dbReference type="PANTHER" id="PTHR43117">
    <property type="entry name" value="OSMOPROTECTANT IMPORT ATP-BINDING PROTEIN OSMV"/>
    <property type="match status" value="1"/>
</dbReference>
<keyword evidence="5 9" id="KW-0067">ATP-binding</keyword>
<dbReference type="EMBL" id="LGKG01000068">
    <property type="protein sequence ID" value="KPC64845.1"/>
    <property type="molecule type" value="Genomic_DNA"/>
</dbReference>
<dbReference type="EC" id="7.6.2.9" evidence="6"/>
<dbReference type="InterPro" id="IPR027417">
    <property type="entry name" value="P-loop_NTPase"/>
</dbReference>
<dbReference type="SUPFAM" id="SSF52540">
    <property type="entry name" value="P-loop containing nucleoside triphosphate hydrolases"/>
    <property type="match status" value="1"/>
</dbReference>